<dbReference type="Proteomes" id="UP000030693">
    <property type="component" value="Unassembled WGS sequence"/>
</dbReference>
<evidence type="ECO:0000256" key="4">
    <source>
        <dbReference type="ARBA" id="ARBA00022989"/>
    </source>
</evidence>
<evidence type="ECO:0000256" key="1">
    <source>
        <dbReference type="ARBA" id="ARBA00004141"/>
    </source>
</evidence>
<gene>
    <name evidence="8" type="ORF">H696_01855</name>
</gene>
<feature type="signal peptide" evidence="7">
    <location>
        <begin position="1"/>
        <end position="19"/>
    </location>
</feature>
<evidence type="ECO:0008006" key="10">
    <source>
        <dbReference type="Google" id="ProtNLM"/>
    </source>
</evidence>
<comment type="similarity">
    <text evidence="2">Belongs to the UPF0220 family.</text>
</comment>
<dbReference type="PANTHER" id="PTHR13180">
    <property type="entry name" value="SMALL MEMBRANE PROTEIN-RELATED"/>
    <property type="match status" value="1"/>
</dbReference>
<protein>
    <recommendedName>
        <fullName evidence="10">Cytochrome b561 domain-containing protein</fullName>
    </recommendedName>
</protein>
<evidence type="ECO:0000313" key="8">
    <source>
        <dbReference type="EMBL" id="KCV70909.1"/>
    </source>
</evidence>
<evidence type="ECO:0000256" key="7">
    <source>
        <dbReference type="SAM" id="SignalP"/>
    </source>
</evidence>
<feature type="transmembrane region" description="Helical" evidence="6">
    <location>
        <begin position="60"/>
        <end position="81"/>
    </location>
</feature>
<dbReference type="AlphaFoldDB" id="A0A058Z9C0"/>
<dbReference type="OMA" id="GSAWIMI"/>
<sequence>MWWWFYFPALLSTLSLIISLPHAAGAPGRPLAHRVNAVSSQVLSGDTFDLDDGTLLFARVWIFVALFLSFAGLFGSAWIMIQRYFVPNKDGLLPLHKWPGVSLLVNTFLIFLSSMLMRFGRARRGSF</sequence>
<dbReference type="STRING" id="691883.A0A058Z9C0"/>
<organism evidence="8">
    <name type="scientific">Fonticula alba</name>
    <name type="common">Slime mold</name>
    <dbReference type="NCBI Taxonomy" id="691883"/>
    <lineage>
        <taxon>Eukaryota</taxon>
        <taxon>Rotosphaerida</taxon>
        <taxon>Fonticulaceae</taxon>
        <taxon>Fonticula</taxon>
    </lineage>
</organism>
<reference evidence="8" key="1">
    <citation type="submission" date="2013-04" db="EMBL/GenBank/DDBJ databases">
        <title>The Genome Sequence of Fonticula alba ATCC 38817.</title>
        <authorList>
            <consortium name="The Broad Institute Genomics Platform"/>
            <person name="Russ C."/>
            <person name="Cuomo C."/>
            <person name="Burger G."/>
            <person name="Gray M.W."/>
            <person name="Holland P.W.H."/>
            <person name="King N."/>
            <person name="Lang F.B.F."/>
            <person name="Roger A.J."/>
            <person name="Ruiz-Trillo I."/>
            <person name="Brown M."/>
            <person name="Walker B."/>
            <person name="Young S."/>
            <person name="Zeng Q."/>
            <person name="Gargeya S."/>
            <person name="Fitzgerald M."/>
            <person name="Haas B."/>
            <person name="Abouelleil A."/>
            <person name="Allen A.W."/>
            <person name="Alvarado L."/>
            <person name="Arachchi H.M."/>
            <person name="Berlin A.M."/>
            <person name="Chapman S.B."/>
            <person name="Gainer-Dewar J."/>
            <person name="Goldberg J."/>
            <person name="Griggs A."/>
            <person name="Gujja S."/>
            <person name="Hansen M."/>
            <person name="Howarth C."/>
            <person name="Imamovic A."/>
            <person name="Ireland A."/>
            <person name="Larimer J."/>
            <person name="McCowan C."/>
            <person name="Murphy C."/>
            <person name="Pearson M."/>
            <person name="Poon T.W."/>
            <person name="Priest M."/>
            <person name="Roberts A."/>
            <person name="Saif S."/>
            <person name="Shea T."/>
            <person name="Sisk P."/>
            <person name="Sykes S."/>
            <person name="Wortman J."/>
            <person name="Nusbaum C."/>
            <person name="Birren B."/>
        </authorList>
    </citation>
    <scope>NUCLEOTIDE SEQUENCE [LARGE SCALE GENOMIC DNA]</scope>
    <source>
        <strain evidence="8">ATCC 38817</strain>
    </source>
</reference>
<feature type="transmembrane region" description="Helical" evidence="6">
    <location>
        <begin position="101"/>
        <end position="120"/>
    </location>
</feature>
<accession>A0A058Z9C0</accession>
<proteinExistence type="inferred from homology"/>
<dbReference type="EMBL" id="KB932203">
    <property type="protein sequence ID" value="KCV70909.1"/>
    <property type="molecule type" value="Genomic_DNA"/>
</dbReference>
<keyword evidence="9" id="KW-1185">Reference proteome</keyword>
<keyword evidence="5 6" id="KW-0472">Membrane</keyword>
<name>A0A058Z9C0_FONAL</name>
<dbReference type="GO" id="GO:0016020">
    <property type="term" value="C:membrane"/>
    <property type="evidence" value="ECO:0007669"/>
    <property type="project" value="UniProtKB-SubCell"/>
</dbReference>
<dbReference type="InterPro" id="IPR007919">
    <property type="entry name" value="UPF0220"/>
</dbReference>
<evidence type="ECO:0000313" key="9">
    <source>
        <dbReference type="Proteomes" id="UP000030693"/>
    </source>
</evidence>
<keyword evidence="4 6" id="KW-1133">Transmembrane helix</keyword>
<evidence type="ECO:0000256" key="6">
    <source>
        <dbReference type="SAM" id="Phobius"/>
    </source>
</evidence>
<dbReference type="RefSeq" id="XP_009494032.1">
    <property type="nucleotide sequence ID" value="XM_009495757.1"/>
</dbReference>
<dbReference type="OrthoDB" id="268928at2759"/>
<evidence type="ECO:0000256" key="3">
    <source>
        <dbReference type="ARBA" id="ARBA00022692"/>
    </source>
</evidence>
<dbReference type="Pfam" id="PF05255">
    <property type="entry name" value="UPF0220"/>
    <property type="match status" value="1"/>
</dbReference>
<comment type="subcellular location">
    <subcellularLocation>
        <location evidence="1">Membrane</location>
        <topology evidence="1">Multi-pass membrane protein</topology>
    </subcellularLocation>
</comment>
<evidence type="ECO:0000256" key="2">
    <source>
        <dbReference type="ARBA" id="ARBA00005335"/>
    </source>
</evidence>
<feature type="chain" id="PRO_5001566220" description="Cytochrome b561 domain-containing protein" evidence="7">
    <location>
        <begin position="20"/>
        <end position="127"/>
    </location>
</feature>
<keyword evidence="7" id="KW-0732">Signal</keyword>
<dbReference type="GeneID" id="20526580"/>
<keyword evidence="3 6" id="KW-0812">Transmembrane</keyword>
<evidence type="ECO:0000256" key="5">
    <source>
        <dbReference type="ARBA" id="ARBA00023136"/>
    </source>
</evidence>